<dbReference type="CDD" id="cd11660">
    <property type="entry name" value="SANT_TRF"/>
    <property type="match status" value="1"/>
</dbReference>
<accession>A0A081B0X9</accession>
<feature type="region of interest" description="Disordered" evidence="2">
    <location>
        <begin position="441"/>
        <end position="464"/>
    </location>
</feature>
<comment type="caution">
    <text evidence="5">The sequence shown here is derived from an EMBL/GenBank/DDBJ whole genome shotgun (WGS) entry which is preliminary data.</text>
</comment>
<evidence type="ECO:0000256" key="2">
    <source>
        <dbReference type="SAM" id="MobiDB-lite"/>
    </source>
</evidence>
<feature type="chain" id="PRO_5001754822" description="Myb-like domain-containing protein" evidence="3">
    <location>
        <begin position="24"/>
        <end position="464"/>
    </location>
</feature>
<dbReference type="OrthoDB" id="608866at2759"/>
<evidence type="ECO:0000313" key="5">
    <source>
        <dbReference type="EMBL" id="ETO84790.1"/>
    </source>
</evidence>
<feature type="domain" description="Myb-like" evidence="4">
    <location>
        <begin position="378"/>
        <end position="435"/>
    </location>
</feature>
<dbReference type="InterPro" id="IPR001005">
    <property type="entry name" value="SANT/Myb"/>
</dbReference>
<keyword evidence="1" id="KW-0539">Nucleus</keyword>
<feature type="region of interest" description="Disordered" evidence="2">
    <location>
        <begin position="258"/>
        <end position="299"/>
    </location>
</feature>
<dbReference type="Gene3D" id="1.10.246.220">
    <property type="match status" value="1"/>
</dbReference>
<dbReference type="PANTHER" id="PTHR46734:SF1">
    <property type="entry name" value="TELOMERIC REPEAT-BINDING FACTOR 1"/>
    <property type="match status" value="1"/>
</dbReference>
<feature type="compositionally biased region" description="Acidic residues" evidence="2">
    <location>
        <begin position="452"/>
        <end position="464"/>
    </location>
</feature>
<evidence type="ECO:0000256" key="1">
    <source>
        <dbReference type="ARBA" id="ARBA00023242"/>
    </source>
</evidence>
<organism evidence="5 6">
    <name type="scientific">Phytophthora nicotianae P1976</name>
    <dbReference type="NCBI Taxonomy" id="1317066"/>
    <lineage>
        <taxon>Eukaryota</taxon>
        <taxon>Sar</taxon>
        <taxon>Stramenopiles</taxon>
        <taxon>Oomycota</taxon>
        <taxon>Peronosporomycetes</taxon>
        <taxon>Peronosporales</taxon>
        <taxon>Peronosporaceae</taxon>
        <taxon>Phytophthora</taxon>
    </lineage>
</organism>
<dbReference type="InterPro" id="IPR052450">
    <property type="entry name" value="TRBD-Containing_Protein"/>
</dbReference>
<name>A0A081B0X9_PHYNI</name>
<dbReference type="EMBL" id="ANJA01000236">
    <property type="protein sequence ID" value="ETO84790.1"/>
    <property type="molecule type" value="Genomic_DNA"/>
</dbReference>
<dbReference type="SMART" id="SM00717">
    <property type="entry name" value="SANT"/>
    <property type="match status" value="1"/>
</dbReference>
<protein>
    <recommendedName>
        <fullName evidence="4">Myb-like domain-containing protein</fullName>
    </recommendedName>
</protein>
<dbReference type="InterPro" id="IPR009057">
    <property type="entry name" value="Homeodomain-like_sf"/>
</dbReference>
<feature type="compositionally biased region" description="Basic and acidic residues" evidence="2">
    <location>
        <begin position="317"/>
        <end position="333"/>
    </location>
</feature>
<proteinExistence type="predicted"/>
<evidence type="ECO:0000259" key="4">
    <source>
        <dbReference type="PROSITE" id="PS50090"/>
    </source>
</evidence>
<sequence length="464" mass="52656">MVLTLLYIIFSTLLCLYLLPSHCGSPSPSSAIAEILHKMGEELSESSPFRWRALFAAIRQELEADPMDVVFLFERLLQLNATMPSGPSQALFNSPLFFHLLVERFAVAFEGLDAELFKLESDELCHAEGIYETCVLIQDKIEESDTESGLKKFLATFKRIFEQDEPKDCWEAFRELYHLNDASFRRDMTRALCMIESVTLGPTKLELAFPTKAPEGPKIIVPRALLEKRFGGTRREWRDLSQFNSLPGADIGQIANNESQQQQQGHEQTQEQEQEQHIPDPSNSGNDAAAAPPLPSEAQDWVWSTRVPCSLNGESTESVHSDISEEEPKERPASSRPPRTAEVARAARQEGRRAVPRRRMTREESIAIVNPVPNERQGGRRKRVRWSEEEEAALIMGYRLYESYSNVWVLIKSKFPEVLRHRSNVDLKDKYRNLVRYGKIPQANDTGATDNDATDDNAGPEDHN</sequence>
<dbReference type="Proteomes" id="UP000028582">
    <property type="component" value="Unassembled WGS sequence"/>
</dbReference>
<feature type="compositionally biased region" description="Low complexity" evidence="2">
    <location>
        <begin position="258"/>
        <end position="267"/>
    </location>
</feature>
<dbReference type="AlphaFoldDB" id="A0A081B0X9"/>
<gene>
    <name evidence="5" type="ORF">F444_01321</name>
</gene>
<reference evidence="5 6" key="1">
    <citation type="submission" date="2013-11" db="EMBL/GenBank/DDBJ databases">
        <title>The Genome Sequence of Phytophthora parasitica P1976.</title>
        <authorList>
            <consortium name="The Broad Institute Genomics Platform"/>
            <person name="Russ C."/>
            <person name="Tyler B."/>
            <person name="Panabieres F."/>
            <person name="Shan W."/>
            <person name="Tripathy S."/>
            <person name="Grunwald N."/>
            <person name="Machado M."/>
            <person name="Johnson C.S."/>
            <person name="Walker B."/>
            <person name="Young S."/>
            <person name="Zeng Q."/>
            <person name="Gargeya S."/>
            <person name="Fitzgerald M."/>
            <person name="Haas B."/>
            <person name="Abouelleil A."/>
            <person name="Allen A.W."/>
            <person name="Alvarado L."/>
            <person name="Arachchi H.M."/>
            <person name="Berlin A.M."/>
            <person name="Chapman S.B."/>
            <person name="Gainer-Dewar J."/>
            <person name="Goldberg J."/>
            <person name="Griggs A."/>
            <person name="Gujja S."/>
            <person name="Hansen M."/>
            <person name="Howarth C."/>
            <person name="Imamovic A."/>
            <person name="Ireland A."/>
            <person name="Larimer J."/>
            <person name="McCowan C."/>
            <person name="Murphy C."/>
            <person name="Pearson M."/>
            <person name="Poon T.W."/>
            <person name="Priest M."/>
            <person name="Roberts A."/>
            <person name="Saif S."/>
            <person name="Shea T."/>
            <person name="Sisk P."/>
            <person name="Sykes S."/>
            <person name="Wortman J."/>
            <person name="Nusbaum C."/>
            <person name="Birren B."/>
        </authorList>
    </citation>
    <scope>NUCLEOTIDE SEQUENCE [LARGE SCALE GENOMIC DNA]</scope>
    <source>
        <strain evidence="5 6">P1976</strain>
    </source>
</reference>
<feature type="signal peptide" evidence="3">
    <location>
        <begin position="1"/>
        <end position="23"/>
    </location>
</feature>
<keyword evidence="3" id="KW-0732">Signal</keyword>
<evidence type="ECO:0000256" key="3">
    <source>
        <dbReference type="SAM" id="SignalP"/>
    </source>
</evidence>
<evidence type="ECO:0000313" key="6">
    <source>
        <dbReference type="Proteomes" id="UP000028582"/>
    </source>
</evidence>
<dbReference type="PROSITE" id="PS50090">
    <property type="entry name" value="MYB_LIKE"/>
    <property type="match status" value="1"/>
</dbReference>
<dbReference type="PANTHER" id="PTHR46734">
    <property type="entry name" value="TELOMERIC REPEAT-BINDING FACTOR 1 TERF1"/>
    <property type="match status" value="1"/>
</dbReference>
<feature type="region of interest" description="Disordered" evidence="2">
    <location>
        <begin position="311"/>
        <end position="360"/>
    </location>
</feature>
<dbReference type="SUPFAM" id="SSF46689">
    <property type="entry name" value="Homeodomain-like"/>
    <property type="match status" value="1"/>
</dbReference>